<keyword evidence="2" id="KW-0812">Transmembrane</keyword>
<keyword evidence="4" id="KW-1185">Reference proteome</keyword>
<evidence type="ECO:0000313" key="3">
    <source>
        <dbReference type="EMBL" id="KAK4288016.1"/>
    </source>
</evidence>
<proteinExistence type="predicted"/>
<dbReference type="AlphaFoldDB" id="A0AAE1NFY5"/>
<feature type="region of interest" description="Disordered" evidence="1">
    <location>
        <begin position="1"/>
        <end position="205"/>
    </location>
</feature>
<feature type="compositionally biased region" description="Low complexity" evidence="1">
    <location>
        <begin position="179"/>
        <end position="193"/>
    </location>
</feature>
<feature type="compositionally biased region" description="Polar residues" evidence="1">
    <location>
        <begin position="62"/>
        <end position="79"/>
    </location>
</feature>
<accession>A0AAE1NFY5</accession>
<feature type="compositionally biased region" description="Polar residues" evidence="1">
    <location>
        <begin position="291"/>
        <end position="307"/>
    </location>
</feature>
<comment type="caution">
    <text evidence="3">The sequence shown here is derived from an EMBL/GenBank/DDBJ whole genome shotgun (WGS) entry which is preliminary data.</text>
</comment>
<feature type="compositionally biased region" description="Low complexity" evidence="1">
    <location>
        <begin position="259"/>
        <end position="269"/>
    </location>
</feature>
<feature type="compositionally biased region" description="Low complexity" evidence="1">
    <location>
        <begin position="147"/>
        <end position="168"/>
    </location>
</feature>
<feature type="transmembrane region" description="Helical" evidence="2">
    <location>
        <begin position="318"/>
        <end position="338"/>
    </location>
</feature>
<feature type="compositionally biased region" description="Basic residues" evidence="1">
    <location>
        <begin position="245"/>
        <end position="255"/>
    </location>
</feature>
<feature type="compositionally biased region" description="Low complexity" evidence="1">
    <location>
        <begin position="118"/>
        <end position="132"/>
    </location>
</feature>
<name>A0AAE1NFY5_9EUCA</name>
<evidence type="ECO:0000256" key="2">
    <source>
        <dbReference type="SAM" id="Phobius"/>
    </source>
</evidence>
<feature type="compositionally biased region" description="Basic and acidic residues" evidence="1">
    <location>
        <begin position="1"/>
        <end position="18"/>
    </location>
</feature>
<dbReference type="EMBL" id="JAWZYT010006529">
    <property type="protein sequence ID" value="KAK4288016.1"/>
    <property type="molecule type" value="Genomic_DNA"/>
</dbReference>
<reference evidence="3" key="1">
    <citation type="submission" date="2023-11" db="EMBL/GenBank/DDBJ databases">
        <title>Genome assemblies of two species of porcelain crab, Petrolisthes cinctipes and Petrolisthes manimaculis (Anomura: Porcellanidae).</title>
        <authorList>
            <person name="Angst P."/>
        </authorList>
    </citation>
    <scope>NUCLEOTIDE SEQUENCE</scope>
    <source>
        <strain evidence="3">PB745_02</strain>
        <tissue evidence="3">Gill</tissue>
    </source>
</reference>
<feature type="region of interest" description="Disordered" evidence="1">
    <location>
        <begin position="245"/>
        <end position="311"/>
    </location>
</feature>
<organism evidence="3 4">
    <name type="scientific">Petrolisthes manimaculis</name>
    <dbReference type="NCBI Taxonomy" id="1843537"/>
    <lineage>
        <taxon>Eukaryota</taxon>
        <taxon>Metazoa</taxon>
        <taxon>Ecdysozoa</taxon>
        <taxon>Arthropoda</taxon>
        <taxon>Crustacea</taxon>
        <taxon>Multicrustacea</taxon>
        <taxon>Malacostraca</taxon>
        <taxon>Eumalacostraca</taxon>
        <taxon>Eucarida</taxon>
        <taxon>Decapoda</taxon>
        <taxon>Pleocyemata</taxon>
        <taxon>Anomura</taxon>
        <taxon>Galatheoidea</taxon>
        <taxon>Porcellanidae</taxon>
        <taxon>Petrolisthes</taxon>
    </lineage>
</organism>
<feature type="compositionally biased region" description="Low complexity" evidence="1">
    <location>
        <begin position="80"/>
        <end position="107"/>
    </location>
</feature>
<feature type="compositionally biased region" description="Low complexity" evidence="1">
    <location>
        <begin position="34"/>
        <end position="61"/>
    </location>
</feature>
<keyword evidence="2" id="KW-0472">Membrane</keyword>
<gene>
    <name evidence="3" type="ORF">Pmani_038932</name>
</gene>
<dbReference type="Proteomes" id="UP001292094">
    <property type="component" value="Unassembled WGS sequence"/>
</dbReference>
<evidence type="ECO:0000256" key="1">
    <source>
        <dbReference type="SAM" id="MobiDB-lite"/>
    </source>
</evidence>
<evidence type="ECO:0000313" key="4">
    <source>
        <dbReference type="Proteomes" id="UP001292094"/>
    </source>
</evidence>
<keyword evidence="2" id="KW-1133">Transmembrane helix</keyword>
<protein>
    <submittedName>
        <fullName evidence="3">Uncharacterized protein</fullName>
    </submittedName>
</protein>
<sequence length="341" mass="35838">MLESSRSNKEKEKEEEARVGVGVKEAVMNGSIQTNTTTPANTTTADNTTIPTTPTTAFDTTNSPSPSCTSFSYQVLTNKTTDSTPSTPSTATTFAGHSTPSTPSSSSTGGGGVGAVNLSSLPTTPSTATPTSQNGPYPNGPFQYSVPQNGPQQNQPTTPNSPQPLQQNGPLMNGPPPLQQNGPLPNGHPLNNGSSPSYSDTAFPYDYDLSDPSTVPYHVATMNVDPGSLPNTNTNTNTPTLAARRLGHVPPHRPTTHSQPQDPQDPQDPTKTQKVPLHPSAECTSVPRGSVSITHQDSCTSPTQDFQPITHDHPRGTVLLILCSLSLATVSCPILLVVNQW</sequence>